<evidence type="ECO:0000313" key="4">
    <source>
        <dbReference type="Proteomes" id="UP000298216"/>
    </source>
</evidence>
<comment type="caution">
    <text evidence="3">The sequence shown here is derived from an EMBL/GenBank/DDBJ whole genome shotgun (WGS) entry which is preliminary data.</text>
</comment>
<evidence type="ECO:0000256" key="1">
    <source>
        <dbReference type="SAM" id="MobiDB-lite"/>
    </source>
</evidence>
<name>A0A4Y9RXW5_9CAUL</name>
<dbReference type="EMBL" id="SPVH01000002">
    <property type="protein sequence ID" value="TFW14000.1"/>
    <property type="molecule type" value="Genomic_DNA"/>
</dbReference>
<protein>
    <submittedName>
        <fullName evidence="3">DUF2293 domain-containing protein</fullName>
    </submittedName>
</protein>
<dbReference type="AlphaFoldDB" id="A0A4Y9RXW5"/>
<keyword evidence="4" id="KW-1185">Reference proteome</keyword>
<dbReference type="InterPro" id="IPR018744">
    <property type="entry name" value="DUF2293"/>
</dbReference>
<accession>A0A4Y9RXW5</accession>
<feature type="region of interest" description="Disordered" evidence="1">
    <location>
        <begin position="98"/>
        <end position="131"/>
    </location>
</feature>
<feature type="domain" description="DUF2293" evidence="2">
    <location>
        <begin position="49"/>
        <end position="100"/>
    </location>
</feature>
<dbReference type="OrthoDB" id="1159372at2"/>
<dbReference type="Pfam" id="PF10056">
    <property type="entry name" value="DUF2293"/>
    <property type="match status" value="1"/>
</dbReference>
<sequence length="131" mass="14849">MGRSRRAKKAAQFSIERVLSHIDQKHPGLPAELRQHFGSQIADRTWQPPVSLGKAVGIVMSTYARHEQTDYDTLLRRHKLTRDEARQVVKVEHDEMLRSWAKPVDGGSTTSPDRKSQWPPCSPGRLTEPAT</sequence>
<evidence type="ECO:0000259" key="2">
    <source>
        <dbReference type="Pfam" id="PF10056"/>
    </source>
</evidence>
<gene>
    <name evidence="3" type="ORF">EGY25_01970</name>
</gene>
<dbReference type="Proteomes" id="UP000298216">
    <property type="component" value="Unassembled WGS sequence"/>
</dbReference>
<reference evidence="3 4" key="1">
    <citation type="submission" date="2019-03" db="EMBL/GenBank/DDBJ databases">
        <title>Draft genome of Brevundimonas sp. a heavy metal resistant soil bacteria.</title>
        <authorList>
            <person name="Soto J."/>
        </authorList>
    </citation>
    <scope>NUCLEOTIDE SEQUENCE [LARGE SCALE GENOMIC DNA]</scope>
    <source>
        <strain evidence="3 4">B-10</strain>
    </source>
</reference>
<organism evidence="3 4">
    <name type="scientific">Brevundimonas intermedia</name>
    <dbReference type="NCBI Taxonomy" id="74315"/>
    <lineage>
        <taxon>Bacteria</taxon>
        <taxon>Pseudomonadati</taxon>
        <taxon>Pseudomonadota</taxon>
        <taxon>Alphaproteobacteria</taxon>
        <taxon>Caulobacterales</taxon>
        <taxon>Caulobacteraceae</taxon>
        <taxon>Brevundimonas</taxon>
    </lineage>
</organism>
<evidence type="ECO:0000313" key="3">
    <source>
        <dbReference type="EMBL" id="TFW14000.1"/>
    </source>
</evidence>
<proteinExistence type="predicted"/>